<proteinExistence type="predicted"/>
<evidence type="ECO:0000313" key="1">
    <source>
        <dbReference type="EMBL" id="MBB2170499.1"/>
    </source>
</evidence>
<evidence type="ECO:0000313" key="2">
    <source>
        <dbReference type="Proteomes" id="UP000559860"/>
    </source>
</evidence>
<gene>
    <name evidence="1" type="ORF">HLH36_19585</name>
</gene>
<protein>
    <submittedName>
        <fullName evidence="1">Uncharacterized protein</fullName>
    </submittedName>
</protein>
<dbReference type="AlphaFoldDB" id="A0A7W4IWS3"/>
<sequence>MATQLTRRLDALEASLNPHPSWRVLLHPPGIDRNPEARAAWLAQQPPAPRGCLTIIVRKIGKLEG</sequence>
<dbReference type="Proteomes" id="UP000559860">
    <property type="component" value="Unassembled WGS sequence"/>
</dbReference>
<name>A0A7W4IWS3_9PROT</name>
<dbReference type="RefSeq" id="WP_182987934.1">
    <property type="nucleotide sequence ID" value="NZ_JABEQD010000056.1"/>
</dbReference>
<reference evidence="1 2" key="1">
    <citation type="submission" date="2020-04" db="EMBL/GenBank/DDBJ databases">
        <title>Description of novel Gluconacetobacter.</title>
        <authorList>
            <person name="Sombolestani A."/>
        </authorList>
    </citation>
    <scope>NUCLEOTIDE SEQUENCE [LARGE SCALE GENOMIC DNA]</scope>
    <source>
        <strain evidence="1 2">LMG 27801</strain>
    </source>
</reference>
<comment type="caution">
    <text evidence="1">The sequence shown here is derived from an EMBL/GenBank/DDBJ whole genome shotgun (WGS) entry which is preliminary data.</text>
</comment>
<feature type="non-terminal residue" evidence="1">
    <location>
        <position position="65"/>
    </location>
</feature>
<dbReference type="EMBL" id="JABEQD010000056">
    <property type="protein sequence ID" value="MBB2170499.1"/>
    <property type="molecule type" value="Genomic_DNA"/>
</dbReference>
<accession>A0A7W4IWS3</accession>
<organism evidence="1 2">
    <name type="scientific">Gluconacetobacter aggeris</name>
    <dbReference type="NCBI Taxonomy" id="1286186"/>
    <lineage>
        <taxon>Bacteria</taxon>
        <taxon>Pseudomonadati</taxon>
        <taxon>Pseudomonadota</taxon>
        <taxon>Alphaproteobacteria</taxon>
        <taxon>Acetobacterales</taxon>
        <taxon>Acetobacteraceae</taxon>
        <taxon>Gluconacetobacter</taxon>
    </lineage>
</organism>
<keyword evidence="2" id="KW-1185">Reference proteome</keyword>